<dbReference type="OrthoDB" id="9815600at2"/>
<sequence length="109" mass="12819">MHIIHAIKRFVKATIPPLFFLLLTAYFVKNTFDGDHGLKSYHIQQEQMIRAQQSQQDAISEQAAWERRVKGLKENALDADLLDERTRVMLSYSNQEEIIIPYKTNEHLY</sequence>
<reference evidence="1 2" key="1">
    <citation type="submission" date="2018-05" db="EMBL/GenBank/DDBJ databases">
        <title>Reference genomes for bee gut microbiota database.</title>
        <authorList>
            <person name="Ellegaard K.M."/>
        </authorList>
    </citation>
    <scope>NUCLEOTIDE SEQUENCE [LARGE SCALE GENOMIC DNA]</scope>
    <source>
        <strain evidence="1 2">ESL0284</strain>
    </source>
</reference>
<evidence type="ECO:0000313" key="1">
    <source>
        <dbReference type="EMBL" id="PXZ01511.1"/>
    </source>
</evidence>
<gene>
    <name evidence="1" type="ORF">DK869_00410</name>
</gene>
<dbReference type="AlphaFoldDB" id="A0A318MY50"/>
<comment type="caution">
    <text evidence="1">The sequence shown here is derived from an EMBL/GenBank/DDBJ whole genome shotgun (WGS) entry which is preliminary data.</text>
</comment>
<organism evidence="1 2">
    <name type="scientific">Commensalibacter melissae</name>
    <dbReference type="NCBI Taxonomy" id="2070537"/>
    <lineage>
        <taxon>Bacteria</taxon>
        <taxon>Pseudomonadati</taxon>
        <taxon>Pseudomonadota</taxon>
        <taxon>Alphaproteobacteria</taxon>
        <taxon>Acetobacterales</taxon>
        <taxon>Acetobacteraceae</taxon>
    </lineage>
</organism>
<dbReference type="Proteomes" id="UP000247565">
    <property type="component" value="Unassembled WGS sequence"/>
</dbReference>
<protein>
    <submittedName>
        <fullName evidence="1">Septation inhibitor protein</fullName>
    </submittedName>
</protein>
<dbReference type="RefSeq" id="WP_110438031.1">
    <property type="nucleotide sequence ID" value="NZ_CP046393.1"/>
</dbReference>
<accession>A0A318MY50</accession>
<name>A0A318MY50_9PROT</name>
<proteinExistence type="predicted"/>
<dbReference type="EMBL" id="QGLT01000001">
    <property type="protein sequence ID" value="PXZ01511.1"/>
    <property type="molecule type" value="Genomic_DNA"/>
</dbReference>
<keyword evidence="2" id="KW-1185">Reference proteome</keyword>
<evidence type="ECO:0000313" key="2">
    <source>
        <dbReference type="Proteomes" id="UP000247565"/>
    </source>
</evidence>